<dbReference type="AlphaFoldDB" id="A0A7G9R9K7"/>
<dbReference type="Pfam" id="PF07947">
    <property type="entry name" value="YhhN"/>
    <property type="match status" value="1"/>
</dbReference>
<evidence type="ECO:0000256" key="5">
    <source>
        <dbReference type="ARBA" id="ARBA00023136"/>
    </source>
</evidence>
<dbReference type="Proteomes" id="UP000515947">
    <property type="component" value="Chromosome"/>
</dbReference>
<dbReference type="EMBL" id="CP060713">
    <property type="protein sequence ID" value="QNN52282.1"/>
    <property type="molecule type" value="Genomic_DNA"/>
</dbReference>
<dbReference type="PANTHER" id="PTHR31885:SF6">
    <property type="entry name" value="GH04784P"/>
    <property type="match status" value="1"/>
</dbReference>
<evidence type="ECO:0000256" key="2">
    <source>
        <dbReference type="ARBA" id="ARBA00007375"/>
    </source>
</evidence>
<dbReference type="RefSeq" id="WP_187578124.1">
    <property type="nucleotide sequence ID" value="NZ_CP060713.1"/>
</dbReference>
<reference evidence="7 8" key="1">
    <citation type="submission" date="2020-08" db="EMBL/GenBank/DDBJ databases">
        <title>Genome sequence of Nocardioides mesophilus KACC 16243T.</title>
        <authorList>
            <person name="Hyun D.-W."/>
            <person name="Bae J.-W."/>
        </authorList>
    </citation>
    <scope>NUCLEOTIDE SEQUENCE [LARGE SCALE GENOMIC DNA]</scope>
    <source>
        <strain evidence="7 8">KACC 16243</strain>
    </source>
</reference>
<organism evidence="7 8">
    <name type="scientific">Nocardioides mesophilus</name>
    <dbReference type="NCBI Taxonomy" id="433659"/>
    <lineage>
        <taxon>Bacteria</taxon>
        <taxon>Bacillati</taxon>
        <taxon>Actinomycetota</taxon>
        <taxon>Actinomycetes</taxon>
        <taxon>Propionibacteriales</taxon>
        <taxon>Nocardioidaceae</taxon>
        <taxon>Nocardioides</taxon>
    </lineage>
</organism>
<proteinExistence type="inferred from homology"/>
<dbReference type="KEGG" id="nmes:H9L09_17620"/>
<evidence type="ECO:0000256" key="4">
    <source>
        <dbReference type="ARBA" id="ARBA00022989"/>
    </source>
</evidence>
<feature type="signal peptide" evidence="6">
    <location>
        <begin position="1"/>
        <end position="20"/>
    </location>
</feature>
<dbReference type="GO" id="GO:0016787">
    <property type="term" value="F:hydrolase activity"/>
    <property type="evidence" value="ECO:0007669"/>
    <property type="project" value="TreeGrafter"/>
</dbReference>
<gene>
    <name evidence="7" type="ORF">H9L09_17620</name>
</gene>
<evidence type="ECO:0000256" key="6">
    <source>
        <dbReference type="SAM" id="SignalP"/>
    </source>
</evidence>
<name>A0A7G9R9K7_9ACTN</name>
<feature type="chain" id="PRO_5028823400" evidence="6">
    <location>
        <begin position="21"/>
        <end position="232"/>
    </location>
</feature>
<evidence type="ECO:0000313" key="8">
    <source>
        <dbReference type="Proteomes" id="UP000515947"/>
    </source>
</evidence>
<keyword evidence="5" id="KW-0472">Membrane</keyword>
<dbReference type="PANTHER" id="PTHR31885">
    <property type="entry name" value="GH04784P"/>
    <property type="match status" value="1"/>
</dbReference>
<keyword evidence="3" id="KW-0812">Transmembrane</keyword>
<dbReference type="InterPro" id="IPR012506">
    <property type="entry name" value="TMEM86B-like"/>
</dbReference>
<keyword evidence="8" id="KW-1185">Reference proteome</keyword>
<comment type="subcellular location">
    <subcellularLocation>
        <location evidence="1">Membrane</location>
        <topology evidence="1">Multi-pass membrane protein</topology>
    </subcellularLocation>
</comment>
<keyword evidence="4" id="KW-1133">Transmembrane helix</keyword>
<protein>
    <submittedName>
        <fullName evidence="7">Lysoplasmalogenase</fullName>
    </submittedName>
</protein>
<keyword evidence="6" id="KW-0732">Signal</keyword>
<evidence type="ECO:0000256" key="1">
    <source>
        <dbReference type="ARBA" id="ARBA00004141"/>
    </source>
</evidence>
<comment type="similarity">
    <text evidence="2">Belongs to the TMEM86 family.</text>
</comment>
<sequence>MPRKPALATAASSSVYVALAATDTYLAGRPGAAARRARFLVKPALMPALSTAFVTATRGRRSALARGTAAAQFCSWAGDTALLGRSEPAFLTGVGSFAAAHVAYGTAFTSVRGPRRPTGLREAGALWATTAPLITLAARRREPRLAGPVAGYATIISAMFASSTMLGPQLPASSRASIQAGTGLFLLSDTLLGIQKFLLPQPSARLERAVMATYTLGQGLIALGVATVPENE</sequence>
<dbReference type="GO" id="GO:0016020">
    <property type="term" value="C:membrane"/>
    <property type="evidence" value="ECO:0007669"/>
    <property type="project" value="UniProtKB-SubCell"/>
</dbReference>
<evidence type="ECO:0000256" key="3">
    <source>
        <dbReference type="ARBA" id="ARBA00022692"/>
    </source>
</evidence>
<evidence type="ECO:0000313" key="7">
    <source>
        <dbReference type="EMBL" id="QNN52282.1"/>
    </source>
</evidence>
<accession>A0A7G9R9K7</accession>